<feature type="compositionally biased region" description="Basic and acidic residues" evidence="6">
    <location>
        <begin position="268"/>
        <end position="285"/>
    </location>
</feature>
<dbReference type="SMART" id="SM01336">
    <property type="entry name" value="zf-PARP"/>
    <property type="match status" value="1"/>
</dbReference>
<dbReference type="SUPFAM" id="SSF46565">
    <property type="entry name" value="Chaperone J-domain"/>
    <property type="match status" value="1"/>
</dbReference>
<dbReference type="GO" id="GO:0005634">
    <property type="term" value="C:nucleus"/>
    <property type="evidence" value="ECO:0007669"/>
    <property type="project" value="UniProtKB-SubCell"/>
</dbReference>
<dbReference type="InterPro" id="IPR001357">
    <property type="entry name" value="BRCT_dom"/>
</dbReference>
<dbReference type="InterPro" id="IPR001623">
    <property type="entry name" value="DnaJ_domain"/>
</dbReference>
<evidence type="ECO:0000256" key="3">
    <source>
        <dbReference type="ARBA" id="ARBA00022771"/>
    </source>
</evidence>
<evidence type="ECO:0008006" key="11">
    <source>
        <dbReference type="Google" id="ProtNLM"/>
    </source>
</evidence>
<sequence length="513" mass="53805">MPRRGAARGAKRKQNYRFEEESDEEDPSWGGDGGAPGGSTVAGCLKQVGVTDAAALDACGNLEEEFKVIKKSYFKKILREHPDKGGDEEVFKKTQAAFEVLREMFEGQSVGSFASSAGDSTADVFEQATRAYAHTDRPSWEFYAAAAEETMPSYRVELAKSGRSKCKKTGELIPKGAVRVGSLDQQAGGYSKWNLLSSWRVPSKVWLGLPNPDECQDVGAFVEALTKMNEVLFCGMEELPEEARRDVAMHAMERKHWARKYKSKAQKEAEAAAAARAKEPKRIEGAEAAAPNKAAGKGKAAKKAKGAATKAIEAKAAAGGAAGGAEGAIVAAGAAVAQGAIVKVGGGGAKWIMPKPGRGNAAEGSLKGETCVLTGVFPEVGGGVGLNLGKDRVKAMIASFGGRVTGSVSGKTTLLVVGKEPGFGKVRQAREKGVRLVSLDELGRGLHQGALPAPGAGESPMKIDSFSKGYKLKGGYNGLALRLGYDGDRPDEQARITAPPAKKARAAPARIRG</sequence>
<evidence type="ECO:0000256" key="5">
    <source>
        <dbReference type="ARBA" id="ARBA00023242"/>
    </source>
</evidence>
<evidence type="ECO:0000259" key="9">
    <source>
        <dbReference type="PROSITE" id="PS50172"/>
    </source>
</evidence>
<reference evidence="10" key="1">
    <citation type="submission" date="2021-01" db="EMBL/GenBank/DDBJ databases">
        <authorList>
            <person name="Corre E."/>
            <person name="Pelletier E."/>
            <person name="Niang G."/>
            <person name="Scheremetjew M."/>
            <person name="Finn R."/>
            <person name="Kale V."/>
            <person name="Holt S."/>
            <person name="Cochrane G."/>
            <person name="Meng A."/>
            <person name="Brown T."/>
            <person name="Cohen L."/>
        </authorList>
    </citation>
    <scope>NUCLEOTIDE SEQUENCE</scope>
    <source>
        <strain evidence="10">RCC927</strain>
    </source>
</reference>
<dbReference type="InterPro" id="IPR036957">
    <property type="entry name" value="Znf_PARP_sf"/>
</dbReference>
<evidence type="ECO:0000256" key="4">
    <source>
        <dbReference type="ARBA" id="ARBA00022833"/>
    </source>
</evidence>
<dbReference type="InterPro" id="IPR036420">
    <property type="entry name" value="BRCT_dom_sf"/>
</dbReference>
<feature type="domain" description="PARP-type" evidence="7">
    <location>
        <begin position="154"/>
        <end position="199"/>
    </location>
</feature>
<feature type="compositionally biased region" description="Basic residues" evidence="6">
    <location>
        <begin position="1"/>
        <end position="15"/>
    </location>
</feature>
<evidence type="ECO:0000313" key="10">
    <source>
        <dbReference type="EMBL" id="CAE0145097.1"/>
    </source>
</evidence>
<dbReference type="EMBL" id="HBHY01015757">
    <property type="protein sequence ID" value="CAE0145097.1"/>
    <property type="molecule type" value="Transcribed_RNA"/>
</dbReference>
<dbReference type="SMART" id="SM00292">
    <property type="entry name" value="BRCT"/>
    <property type="match status" value="1"/>
</dbReference>
<dbReference type="Gene3D" id="3.40.50.10190">
    <property type="entry name" value="BRCT domain"/>
    <property type="match status" value="1"/>
</dbReference>
<feature type="domain" description="J" evidence="8">
    <location>
        <begin position="43"/>
        <end position="106"/>
    </location>
</feature>
<dbReference type="InterPro" id="IPR001510">
    <property type="entry name" value="Znf_PARP"/>
</dbReference>
<evidence type="ECO:0000256" key="2">
    <source>
        <dbReference type="ARBA" id="ARBA00022723"/>
    </source>
</evidence>
<dbReference type="GO" id="GO:0008270">
    <property type="term" value="F:zinc ion binding"/>
    <property type="evidence" value="ECO:0007669"/>
    <property type="project" value="UniProtKB-KW"/>
</dbReference>
<dbReference type="SUPFAM" id="SSF57716">
    <property type="entry name" value="Glucocorticoid receptor-like (DNA-binding domain)"/>
    <property type="match status" value="1"/>
</dbReference>
<feature type="domain" description="BRCT" evidence="9">
    <location>
        <begin position="361"/>
        <end position="442"/>
    </location>
</feature>
<evidence type="ECO:0000259" key="7">
    <source>
        <dbReference type="PROSITE" id="PS50064"/>
    </source>
</evidence>
<feature type="region of interest" description="Disordered" evidence="6">
    <location>
        <begin position="489"/>
        <end position="513"/>
    </location>
</feature>
<dbReference type="PROSITE" id="PS50076">
    <property type="entry name" value="DNAJ_2"/>
    <property type="match status" value="1"/>
</dbReference>
<dbReference type="PROSITE" id="PS50064">
    <property type="entry name" value="ZF_PARP_2"/>
    <property type="match status" value="1"/>
</dbReference>
<feature type="compositionally biased region" description="Low complexity" evidence="6">
    <location>
        <begin position="286"/>
        <end position="298"/>
    </location>
</feature>
<keyword evidence="2" id="KW-0479">Metal-binding</keyword>
<protein>
    <recommendedName>
        <fullName evidence="11">J domain-containing protein</fullName>
    </recommendedName>
</protein>
<dbReference type="Gene3D" id="1.10.287.110">
    <property type="entry name" value="DnaJ domain"/>
    <property type="match status" value="1"/>
</dbReference>
<proteinExistence type="predicted"/>
<feature type="region of interest" description="Disordered" evidence="6">
    <location>
        <begin position="1"/>
        <end position="42"/>
    </location>
</feature>
<keyword evidence="3" id="KW-0863">Zinc-finger</keyword>
<dbReference type="Pfam" id="PF00533">
    <property type="entry name" value="BRCT"/>
    <property type="match status" value="1"/>
</dbReference>
<evidence type="ECO:0000256" key="6">
    <source>
        <dbReference type="SAM" id="MobiDB-lite"/>
    </source>
</evidence>
<keyword evidence="4" id="KW-0862">Zinc</keyword>
<name>A0A7S3BUU0_9VIRI</name>
<accession>A0A7S3BUU0</accession>
<feature type="compositionally biased region" description="Low complexity" evidence="6">
    <location>
        <begin position="495"/>
        <end position="513"/>
    </location>
</feature>
<dbReference type="PROSITE" id="PS50172">
    <property type="entry name" value="BRCT"/>
    <property type="match status" value="1"/>
</dbReference>
<evidence type="ECO:0000256" key="1">
    <source>
        <dbReference type="ARBA" id="ARBA00004123"/>
    </source>
</evidence>
<dbReference type="Gene3D" id="3.30.1740.10">
    <property type="entry name" value="Zinc finger, PARP-type"/>
    <property type="match status" value="1"/>
</dbReference>
<organism evidence="10">
    <name type="scientific">Prasinoderma singulare</name>
    <dbReference type="NCBI Taxonomy" id="676789"/>
    <lineage>
        <taxon>Eukaryota</taxon>
        <taxon>Viridiplantae</taxon>
        <taxon>Prasinodermophyta</taxon>
        <taxon>Prasinodermophyceae</taxon>
        <taxon>Prasinodermales</taxon>
        <taxon>Prasinodermaceae</taxon>
        <taxon>Prasinoderma</taxon>
    </lineage>
</organism>
<keyword evidence="5" id="KW-0539">Nucleus</keyword>
<dbReference type="InterPro" id="IPR036869">
    <property type="entry name" value="J_dom_sf"/>
</dbReference>
<dbReference type="GO" id="GO:0003677">
    <property type="term" value="F:DNA binding"/>
    <property type="evidence" value="ECO:0007669"/>
    <property type="project" value="InterPro"/>
</dbReference>
<dbReference type="SUPFAM" id="SSF52113">
    <property type="entry name" value="BRCT domain"/>
    <property type="match status" value="1"/>
</dbReference>
<dbReference type="CDD" id="cd06257">
    <property type="entry name" value="DnaJ"/>
    <property type="match status" value="1"/>
</dbReference>
<gene>
    <name evidence="10" type="ORF">PSIN1315_LOCUS10187</name>
</gene>
<evidence type="ECO:0000259" key="8">
    <source>
        <dbReference type="PROSITE" id="PS50076"/>
    </source>
</evidence>
<feature type="region of interest" description="Disordered" evidence="6">
    <location>
        <begin position="268"/>
        <end position="300"/>
    </location>
</feature>
<comment type="subcellular location">
    <subcellularLocation>
        <location evidence="1">Nucleus</location>
    </subcellularLocation>
</comment>
<dbReference type="AlphaFoldDB" id="A0A7S3BUU0"/>